<dbReference type="NCBIfam" id="TIGR02244">
    <property type="entry name" value="HAD-IG-Ncltidse"/>
    <property type="match status" value="1"/>
</dbReference>
<evidence type="ECO:0000256" key="1">
    <source>
        <dbReference type="ARBA" id="ARBA00009589"/>
    </source>
</evidence>
<dbReference type="GO" id="GO:0046872">
    <property type="term" value="F:metal ion binding"/>
    <property type="evidence" value="ECO:0007669"/>
    <property type="project" value="UniProtKB-KW"/>
</dbReference>
<dbReference type="EMBL" id="SDOV01000004">
    <property type="protein sequence ID" value="KAH7641324.1"/>
    <property type="molecule type" value="Genomic_DNA"/>
</dbReference>
<dbReference type="SUPFAM" id="SSF56784">
    <property type="entry name" value="HAD-like"/>
    <property type="match status" value="1"/>
</dbReference>
<dbReference type="InterPro" id="IPR007052">
    <property type="entry name" value="CS_dom"/>
</dbReference>
<dbReference type="PROSITE" id="PS51203">
    <property type="entry name" value="CS"/>
    <property type="match status" value="2"/>
</dbReference>
<organism evidence="6">
    <name type="scientific">Dermatophagoides farinae</name>
    <name type="common">American house dust mite</name>
    <dbReference type="NCBI Taxonomy" id="6954"/>
    <lineage>
        <taxon>Eukaryota</taxon>
        <taxon>Metazoa</taxon>
        <taxon>Ecdysozoa</taxon>
        <taxon>Arthropoda</taxon>
        <taxon>Chelicerata</taxon>
        <taxon>Arachnida</taxon>
        <taxon>Acari</taxon>
        <taxon>Acariformes</taxon>
        <taxon>Sarcoptiformes</taxon>
        <taxon>Astigmata</taxon>
        <taxon>Psoroptidia</taxon>
        <taxon>Analgoidea</taxon>
        <taxon>Pyroglyphidae</taxon>
        <taxon>Dermatophagoidinae</taxon>
        <taxon>Dermatophagoides</taxon>
    </lineage>
</organism>
<keyword evidence="3" id="KW-0378">Hydrolase</keyword>
<dbReference type="InterPro" id="IPR036412">
    <property type="entry name" value="HAD-like_sf"/>
</dbReference>
<evidence type="ECO:0000256" key="2">
    <source>
        <dbReference type="ARBA" id="ARBA00022723"/>
    </source>
</evidence>
<keyword evidence="4" id="KW-0460">Magnesium</keyword>
<evidence type="ECO:0000313" key="6">
    <source>
        <dbReference type="EMBL" id="KAH7641324.1"/>
    </source>
</evidence>
<keyword evidence="2" id="KW-0479">Metal-binding</keyword>
<dbReference type="PANTHER" id="PTHR12103">
    <property type="entry name" value="5'-NUCLEOTIDASE DOMAIN-CONTAINING"/>
    <property type="match status" value="1"/>
</dbReference>
<accession>A0A9D4NYV6</accession>
<dbReference type="Pfam" id="PF05761">
    <property type="entry name" value="5_nucleotid"/>
    <property type="match status" value="1"/>
</dbReference>
<gene>
    <name evidence="6" type="ORF">HUG17_4368</name>
</gene>
<dbReference type="Proteomes" id="UP000828236">
    <property type="component" value="Unassembled WGS sequence"/>
</dbReference>
<proteinExistence type="inferred from homology"/>
<evidence type="ECO:0000256" key="4">
    <source>
        <dbReference type="ARBA" id="ARBA00022842"/>
    </source>
</evidence>
<dbReference type="Gene3D" id="2.60.40.790">
    <property type="match status" value="2"/>
</dbReference>
<dbReference type="InterPro" id="IPR008380">
    <property type="entry name" value="HAD-SF_hydro_IG_5-nucl"/>
</dbReference>
<name>A0A9D4NYV6_DERFA</name>
<comment type="caution">
    <text evidence="6">The sequence shown here is derived from an EMBL/GenBank/DDBJ whole genome shotgun (WGS) entry which is preliminary data.</text>
</comment>
<protein>
    <submittedName>
        <fullName evidence="6">Nucleotidase domain-containing protein 3-like</fullName>
    </submittedName>
</protein>
<sequence>MLEQSPGNFGNARVPYDWYQTTSHVIITIRIANLKENDVKVTIINDALDVMCQLLDGRQFRMHFNLYKTVVVPDSNWAVDTSKLVINLKKADRKRWHSLEIIPDKNGNRPKSFIGIVSLHDAKNELNNLLSAAEFESKENSTEAITITQTRTNNPNHPEASIIEPISLDYNWYQDDKYVNIVIHVPNIKLMENRSFLFYEDDINIILTDNSLNWICNLPTAITNVTFKLYKEINSNESRYEISPCRSKIEIKLRKLTINQTMMFTINRINQSSLVKCRALQTLATNFNNNVISHSPNVIFTNTNLIQSTNRQLKRPFTNNNNSSSSSDDDDKFITDIEIKNNFFTKTEILEIYKSTFKATYSGGEVDSKGVFTNNELSLSDIDIYGFDYDYTLACYKESLDYLIYDLGRDVLINKFQYPKDIELLDYIPDFAIRGLHYDIENGFLMKIDTFHQIQLGSVYRGLSPVPSYEIIRLYNGLYIPRQYIRGDNYEENVRMKQLNDLFSVPEMCLLSNVTEYFIQNNISYYPEILYHDVTNAIRSIHPVIHKMVDLQKMPDYLEKNERLPVFMEHLRKHNKKVFLITNSPFHFVDNGMKYMIGDDWRSLFDVIVVQARKPSFFKKESRPFRTFNLGNDRMNWNRVSTLDRDKIYMEGTVSGLLKMTGWNSNRVIYFGDQIYSDLADITLDFGWRTGAIIAELEKEIETHNSPEFKEAVSALQALQQLVDEGNENNLDEAILNQLIQQRDALRFEAKTLFNPQFGSIFRTHHNPTYFSRRLFRYSDIYMSQVTNLLKYSLKHTFLPRRGLLPHETRISQVELIHRGEFPKAR</sequence>
<dbReference type="AlphaFoldDB" id="A0A9D4NYV6"/>
<dbReference type="GO" id="GO:0008253">
    <property type="term" value="F:5'-nucleotidase activity"/>
    <property type="evidence" value="ECO:0007669"/>
    <property type="project" value="TreeGrafter"/>
</dbReference>
<evidence type="ECO:0000256" key="3">
    <source>
        <dbReference type="ARBA" id="ARBA00022801"/>
    </source>
</evidence>
<feature type="domain" description="CS" evidence="5">
    <location>
        <begin position="165"/>
        <end position="270"/>
    </location>
</feature>
<dbReference type="CDD" id="cd06463">
    <property type="entry name" value="p23_like"/>
    <property type="match status" value="2"/>
</dbReference>
<dbReference type="InterPro" id="IPR023214">
    <property type="entry name" value="HAD_sf"/>
</dbReference>
<dbReference type="Gene3D" id="3.40.50.1000">
    <property type="entry name" value="HAD superfamily/HAD-like"/>
    <property type="match status" value="1"/>
</dbReference>
<evidence type="ECO:0000259" key="5">
    <source>
        <dbReference type="PROSITE" id="PS51203"/>
    </source>
</evidence>
<reference evidence="6" key="1">
    <citation type="submission" date="2020-06" db="EMBL/GenBank/DDBJ databases">
        <authorList>
            <person name="Ji K."/>
            <person name="Li J."/>
        </authorList>
    </citation>
    <scope>NUCLEOTIDE SEQUENCE</scope>
    <source>
        <strain evidence="6">JKM2019</strain>
        <tissue evidence="6">Whole body</tissue>
    </source>
</reference>
<dbReference type="SUPFAM" id="SSF49764">
    <property type="entry name" value="HSP20-like chaperones"/>
    <property type="match status" value="2"/>
</dbReference>
<dbReference type="Pfam" id="PF04969">
    <property type="entry name" value="CS"/>
    <property type="match status" value="2"/>
</dbReference>
<reference evidence="6" key="2">
    <citation type="journal article" date="2021" name="World Allergy Organ. J.">
        <title>Chromosome-level assembly of Dermatophagoides farinae genome and transcriptome reveals two novel allergens Der f 37 and Der f 39.</title>
        <authorList>
            <person name="Chen J."/>
            <person name="Cai Z."/>
            <person name="Fan D."/>
            <person name="Hu J."/>
            <person name="Hou Y."/>
            <person name="He Y."/>
            <person name="Zhang Z."/>
            <person name="Zhao Z."/>
            <person name="Gao P."/>
            <person name="Hu W."/>
            <person name="Sun J."/>
            <person name="Li J."/>
            <person name="Ji K."/>
        </authorList>
    </citation>
    <scope>NUCLEOTIDE SEQUENCE</scope>
    <source>
        <strain evidence="6">JKM2019</strain>
    </source>
</reference>
<dbReference type="InterPro" id="IPR008978">
    <property type="entry name" value="HSP20-like_chaperone"/>
</dbReference>
<feature type="domain" description="CS" evidence="5">
    <location>
        <begin position="11"/>
        <end position="100"/>
    </location>
</feature>
<comment type="similarity">
    <text evidence="1">Belongs to the 5'(3')-deoxyribonucleotidase family.</text>
</comment>
<dbReference type="PANTHER" id="PTHR12103:SF12">
    <property type="entry name" value="FI20020P1"/>
    <property type="match status" value="1"/>
</dbReference>